<keyword evidence="2" id="KW-1185">Reference proteome</keyword>
<name>A0A6G8R985_9CAUD</name>
<evidence type="ECO:0000313" key="1">
    <source>
        <dbReference type="EMBL" id="QIN97983.1"/>
    </source>
</evidence>
<evidence type="ECO:0000313" key="2">
    <source>
        <dbReference type="Proteomes" id="UP000503246"/>
    </source>
</evidence>
<dbReference type="EMBL" id="MT074430">
    <property type="protein sequence ID" value="QIN97983.1"/>
    <property type="molecule type" value="Genomic_DNA"/>
</dbReference>
<organism evidence="1 2">
    <name type="scientific">Salmonella phage pink</name>
    <dbReference type="NCBI Taxonomy" id="2713312"/>
    <lineage>
        <taxon>Viruses</taxon>
        <taxon>Duplodnaviria</taxon>
        <taxon>Heunggongvirae</taxon>
        <taxon>Uroviricota</taxon>
        <taxon>Caudoviricetes</taxon>
        <taxon>Sarkviridae</taxon>
        <taxon>Guernseyvirinae</taxon>
        <taxon>Jerseyvirus</taxon>
        <taxon>Jerseyvirus pink</taxon>
    </lineage>
</organism>
<gene>
    <name evidence="1" type="ORF">pink_30</name>
</gene>
<reference evidence="2" key="1">
    <citation type="submission" date="2020-02" db="EMBL/GenBank/DDBJ databases">
        <authorList>
            <person name="Olsen N.S."/>
            <person name="Forero-Junco L."/>
            <person name="Kot W."/>
            <person name="Hansen L.H."/>
        </authorList>
    </citation>
    <scope>NUCLEOTIDE SEQUENCE [LARGE SCALE GENOMIC DNA]</scope>
</reference>
<dbReference type="Proteomes" id="UP000503246">
    <property type="component" value="Segment"/>
</dbReference>
<accession>A0A6G8R985</accession>
<sequence length="50" mass="5840">MAKIRVKIVLPWWASIYIKALNSFALWHGLQPDAEKCARLIARYARVEIE</sequence>
<proteinExistence type="predicted"/>
<protein>
    <submittedName>
        <fullName evidence="1">Uncharacterized protein</fullName>
    </submittedName>
</protein>